<evidence type="ECO:0000313" key="2">
    <source>
        <dbReference type="EMBL" id="CAD1837014.1"/>
    </source>
</evidence>
<organism evidence="2">
    <name type="scientific">Ananas comosus var. bracteatus</name>
    <name type="common">red pineapple</name>
    <dbReference type="NCBI Taxonomy" id="296719"/>
    <lineage>
        <taxon>Eukaryota</taxon>
        <taxon>Viridiplantae</taxon>
        <taxon>Streptophyta</taxon>
        <taxon>Embryophyta</taxon>
        <taxon>Tracheophyta</taxon>
        <taxon>Spermatophyta</taxon>
        <taxon>Magnoliopsida</taxon>
        <taxon>Liliopsida</taxon>
        <taxon>Poales</taxon>
        <taxon>Bromeliaceae</taxon>
        <taxon>Bromelioideae</taxon>
        <taxon>Ananas</taxon>
    </lineage>
</organism>
<accession>A0A6V7Q1G1</accession>
<evidence type="ECO:0000256" key="1">
    <source>
        <dbReference type="SAM" id="MobiDB-lite"/>
    </source>
</evidence>
<reference evidence="2" key="1">
    <citation type="submission" date="2020-07" db="EMBL/GenBank/DDBJ databases">
        <authorList>
            <person name="Lin J."/>
        </authorList>
    </citation>
    <scope>NUCLEOTIDE SEQUENCE</scope>
</reference>
<sequence>MADTLNEIVLLDDGLAACVRPRSASSAADEENEEKDENGEGQNVKDQIEIDILIAKDWTILTCKSWLEGGRTPSSDVLRNLMGKSARSAAEPTGNFVVVLTPLFSTGPSPREAVEDRGKGITS</sequence>
<proteinExistence type="predicted"/>
<gene>
    <name evidence="2" type="ORF">CB5_LOCUS20225</name>
</gene>
<protein>
    <submittedName>
        <fullName evidence="2">Uncharacterized protein</fullName>
    </submittedName>
</protein>
<feature type="compositionally biased region" description="Acidic residues" evidence="1">
    <location>
        <begin position="28"/>
        <end position="39"/>
    </location>
</feature>
<dbReference type="EMBL" id="LR862131">
    <property type="protein sequence ID" value="CAD1837014.1"/>
    <property type="molecule type" value="Genomic_DNA"/>
</dbReference>
<name>A0A6V7Q1G1_ANACO</name>
<dbReference type="AlphaFoldDB" id="A0A6V7Q1G1"/>
<feature type="region of interest" description="Disordered" evidence="1">
    <location>
        <begin position="21"/>
        <end position="43"/>
    </location>
</feature>